<accession>A0ABQ9XIU7</accession>
<reference evidence="1 2" key="1">
    <citation type="journal article" date="2022" name="bioRxiv">
        <title>Genomics of Preaxostyla Flagellates Illuminates Evolutionary Transitions and the Path Towards Mitochondrial Loss.</title>
        <authorList>
            <person name="Novak L.V.F."/>
            <person name="Treitli S.C."/>
            <person name="Pyrih J."/>
            <person name="Halakuc P."/>
            <person name="Pipaliya S.V."/>
            <person name="Vacek V."/>
            <person name="Brzon O."/>
            <person name="Soukal P."/>
            <person name="Eme L."/>
            <person name="Dacks J.B."/>
            <person name="Karnkowska A."/>
            <person name="Elias M."/>
            <person name="Hampl V."/>
        </authorList>
    </citation>
    <scope>NUCLEOTIDE SEQUENCE [LARGE SCALE GENOMIC DNA]</scope>
    <source>
        <strain evidence="1">NAU3</strain>
        <tissue evidence="1">Gut</tissue>
    </source>
</reference>
<keyword evidence="2" id="KW-1185">Reference proteome</keyword>
<proteinExistence type="predicted"/>
<sequence>MSINPRVFQTTSDARTPHRADSLATIDPGREPFLSFRGRPQLSFEEKSRIYCSLVSLVKAGYPFDKTLQDRAALFLKSLESGLNDKQLADKLVTKLVQSSAGSTTGFVESISTLLSSPHSAIVAASFSFLCRTLMNTSTAVELRLLGSDLVSKVFTALQPHTLSITGNEKVIIKLIEIISHCVYLASPYILSKIRFSTAVKEFNRRERIFQKVVLPSSQFVTFLISNRYSINGDLFDSYMELLRTLIQFGPFHRPTLEFVLASPMVMGFTSCHSFVEDDMRVRNSCFYINSSLDDWGSEGPEVVQSGKRMVQALISEGFEDTLEQVMMNNKGGDYGRHLVKECHSISHKLGSNVEFTEQ</sequence>
<gene>
    <name evidence="1" type="ORF">BLNAU_14887</name>
</gene>
<dbReference type="EMBL" id="JARBJD010000141">
    <property type="protein sequence ID" value="KAK2950201.1"/>
    <property type="molecule type" value="Genomic_DNA"/>
</dbReference>
<comment type="caution">
    <text evidence="1">The sequence shown here is derived from an EMBL/GenBank/DDBJ whole genome shotgun (WGS) entry which is preliminary data.</text>
</comment>
<organism evidence="1 2">
    <name type="scientific">Blattamonas nauphoetae</name>
    <dbReference type="NCBI Taxonomy" id="2049346"/>
    <lineage>
        <taxon>Eukaryota</taxon>
        <taxon>Metamonada</taxon>
        <taxon>Preaxostyla</taxon>
        <taxon>Oxymonadida</taxon>
        <taxon>Blattamonas</taxon>
    </lineage>
</organism>
<evidence type="ECO:0000313" key="2">
    <source>
        <dbReference type="Proteomes" id="UP001281761"/>
    </source>
</evidence>
<name>A0ABQ9XIU7_9EUKA</name>
<evidence type="ECO:0000313" key="1">
    <source>
        <dbReference type="EMBL" id="KAK2950201.1"/>
    </source>
</evidence>
<protein>
    <submittedName>
        <fullName evidence="1">Uncharacterized protein</fullName>
    </submittedName>
</protein>
<dbReference type="Proteomes" id="UP001281761">
    <property type="component" value="Unassembled WGS sequence"/>
</dbReference>